<gene>
    <name evidence="2" type="ORF">CPBF424_22280</name>
</gene>
<accession>A0AA46C8V4</accession>
<feature type="domain" description="GGDEF" evidence="1">
    <location>
        <begin position="43"/>
        <end position="120"/>
    </location>
</feature>
<dbReference type="InterPro" id="IPR029787">
    <property type="entry name" value="Nucleotide_cyclase"/>
</dbReference>
<dbReference type="AlphaFoldDB" id="A0AA46C8V4"/>
<dbReference type="RefSeq" id="WP_201798628.1">
    <property type="nucleotide sequence ID" value="NZ_LR994544.1"/>
</dbReference>
<dbReference type="EMBL" id="UIHB01000002">
    <property type="protein sequence ID" value="SUZ28412.1"/>
    <property type="molecule type" value="Genomic_DNA"/>
</dbReference>
<keyword evidence="3" id="KW-1185">Reference proteome</keyword>
<reference evidence="2 3" key="1">
    <citation type="submission" date="2018-06" db="EMBL/GenBank/DDBJ databases">
        <authorList>
            <person name="Pothier F. J."/>
        </authorList>
    </citation>
    <scope>NUCLEOTIDE SEQUENCE [LARGE SCALE GENOMIC DNA]</scope>
    <source>
        <strain evidence="2 3">CPBF 424</strain>
    </source>
</reference>
<dbReference type="SUPFAM" id="SSF55073">
    <property type="entry name" value="Nucleotide cyclase"/>
    <property type="match status" value="1"/>
</dbReference>
<proteinExistence type="predicted"/>
<dbReference type="Gene3D" id="3.30.70.1230">
    <property type="entry name" value="Nucleotide cyclase"/>
    <property type="match status" value="1"/>
</dbReference>
<evidence type="ECO:0000259" key="1">
    <source>
        <dbReference type="PROSITE" id="PS50887"/>
    </source>
</evidence>
<dbReference type="PROSITE" id="PS50887">
    <property type="entry name" value="GGDEF"/>
    <property type="match status" value="1"/>
</dbReference>
<dbReference type="Proteomes" id="UP000254168">
    <property type="component" value="Unassembled WGS sequence"/>
</dbReference>
<organism evidence="2 3">
    <name type="scientific">Xanthomonas euroxanthea</name>
    <dbReference type="NCBI Taxonomy" id="2259622"/>
    <lineage>
        <taxon>Bacteria</taxon>
        <taxon>Pseudomonadati</taxon>
        <taxon>Pseudomonadota</taxon>
        <taxon>Gammaproteobacteria</taxon>
        <taxon>Lysobacterales</taxon>
        <taxon>Lysobacteraceae</taxon>
        <taxon>Xanthomonas</taxon>
    </lineage>
</organism>
<sequence length="120" mass="12889">MALKDDLITDCAAFHSLDWSIQDARIVPAPSDLALGNSAKKLSSAAVLYADLDGFTSMVDTKYWHFSAEVYKSFLNAVAKIVKSEGGFITAYDGDRLMTIFIGDGNCDAAVRAASRSSGR</sequence>
<evidence type="ECO:0000313" key="3">
    <source>
        <dbReference type="Proteomes" id="UP000254168"/>
    </source>
</evidence>
<name>A0AA46C8V4_9XANT</name>
<protein>
    <recommendedName>
        <fullName evidence="1">GGDEF domain-containing protein</fullName>
    </recommendedName>
</protein>
<dbReference type="InterPro" id="IPR000160">
    <property type="entry name" value="GGDEF_dom"/>
</dbReference>
<comment type="caution">
    <text evidence="2">The sequence shown here is derived from an EMBL/GenBank/DDBJ whole genome shotgun (WGS) entry which is preliminary data.</text>
</comment>
<evidence type="ECO:0000313" key="2">
    <source>
        <dbReference type="EMBL" id="SUZ28412.1"/>
    </source>
</evidence>